<proteinExistence type="predicted"/>
<dbReference type="EMBL" id="CP011043">
    <property type="protein sequence ID" value="AJW80282.1"/>
    <property type="molecule type" value="Genomic_DNA"/>
</dbReference>
<protein>
    <submittedName>
        <fullName evidence="2">Uncharacterized protein</fullName>
    </submittedName>
</protein>
<dbReference type="OrthoDB" id="5125937at2"/>
<feature type="compositionally biased region" description="Gly residues" evidence="1">
    <location>
        <begin position="1"/>
        <end position="26"/>
    </location>
</feature>
<accession>A0A0D5CLX5</accession>
<feature type="region of interest" description="Disordered" evidence="1">
    <location>
        <begin position="1"/>
        <end position="29"/>
    </location>
</feature>
<sequence length="108" mass="10678">MRGQPGGWGAGGGDPLGGTGREGGSTPGQLRAEALTRAHALAVIADAVAETHRGIASCRDDPSWSGRAHDAFIRALDDLAGRVALAGTLLHDAHPAAGAAPGCPGARP</sequence>
<organism evidence="2 3">
    <name type="scientific">Clavibacter michiganensis subsp. insidiosus</name>
    <dbReference type="NCBI Taxonomy" id="33014"/>
    <lineage>
        <taxon>Bacteria</taxon>
        <taxon>Bacillati</taxon>
        <taxon>Actinomycetota</taxon>
        <taxon>Actinomycetes</taxon>
        <taxon>Micrococcales</taxon>
        <taxon>Microbacteriaceae</taxon>
        <taxon>Clavibacter</taxon>
    </lineage>
</organism>
<name>A0A0D5CLX5_9MICO</name>
<evidence type="ECO:0000313" key="2">
    <source>
        <dbReference type="EMBL" id="AJW80282.1"/>
    </source>
</evidence>
<evidence type="ECO:0000256" key="1">
    <source>
        <dbReference type="SAM" id="MobiDB-lite"/>
    </source>
</evidence>
<dbReference type="PATRIC" id="fig|33014.5.peg.3129"/>
<dbReference type="HOGENOM" id="CLU_2258768_0_0_11"/>
<dbReference type="Proteomes" id="UP000032604">
    <property type="component" value="Chromosome"/>
</dbReference>
<evidence type="ECO:0000313" key="3">
    <source>
        <dbReference type="Proteomes" id="UP000032604"/>
    </source>
</evidence>
<reference evidence="2 3" key="1">
    <citation type="journal article" date="2015" name="Genome Announc.">
        <title>Complete Genome Sequence of Clavibacter michiganensis subsp. insidiosus R1-1 Using PacBio Single-Molecule Real-Time Technology.</title>
        <authorList>
            <person name="Lu Y."/>
            <person name="Samac D.A."/>
            <person name="Glazebrook J."/>
            <person name="Ishimaru C.A."/>
        </authorList>
    </citation>
    <scope>NUCLEOTIDE SEQUENCE [LARGE SCALE GENOMIC DNA]</scope>
    <source>
        <strain evidence="2 3">R1-1</strain>
    </source>
</reference>
<gene>
    <name evidence="2" type="ORF">VO01_15190</name>
</gene>
<dbReference type="KEGG" id="cmh:VO01_15190"/>
<dbReference type="AlphaFoldDB" id="A0A0D5CLX5"/>
<dbReference type="RefSeq" id="WP_045530005.1">
    <property type="nucleotide sequence ID" value="NZ_CP011043.1"/>
</dbReference>